<feature type="compositionally biased region" description="Polar residues" evidence="11">
    <location>
        <begin position="1967"/>
        <end position="1990"/>
    </location>
</feature>
<feature type="region of interest" description="Disordered" evidence="11">
    <location>
        <begin position="360"/>
        <end position="385"/>
    </location>
</feature>
<protein>
    <recommendedName>
        <fullName evidence="2">non-specific serine/threonine protein kinase</fullName>
        <ecNumber evidence="2">2.7.11.1</ecNumber>
    </recommendedName>
</protein>
<name>A0A7R9A902_9CRUS</name>
<feature type="domain" description="Protein kinase" evidence="12">
    <location>
        <begin position="1"/>
        <end position="239"/>
    </location>
</feature>
<feature type="compositionally biased region" description="Polar residues" evidence="11">
    <location>
        <begin position="1628"/>
        <end position="1654"/>
    </location>
</feature>
<evidence type="ECO:0000256" key="2">
    <source>
        <dbReference type="ARBA" id="ARBA00012513"/>
    </source>
</evidence>
<dbReference type="PROSITE" id="PS00108">
    <property type="entry name" value="PROTEIN_KINASE_ST"/>
    <property type="match status" value="1"/>
</dbReference>
<proteinExistence type="predicted"/>
<feature type="compositionally biased region" description="Basic and acidic residues" evidence="11">
    <location>
        <begin position="1516"/>
        <end position="1544"/>
    </location>
</feature>
<feature type="compositionally biased region" description="Polar residues" evidence="11">
    <location>
        <begin position="1394"/>
        <end position="1404"/>
    </location>
</feature>
<dbReference type="SUPFAM" id="SSF56112">
    <property type="entry name" value="Protein kinase-like (PK-like)"/>
    <property type="match status" value="1"/>
</dbReference>
<evidence type="ECO:0000256" key="4">
    <source>
        <dbReference type="ARBA" id="ARBA00022679"/>
    </source>
</evidence>
<feature type="compositionally biased region" description="Pro residues" evidence="11">
    <location>
        <begin position="412"/>
        <end position="427"/>
    </location>
</feature>
<evidence type="ECO:0000256" key="5">
    <source>
        <dbReference type="ARBA" id="ARBA00022741"/>
    </source>
</evidence>
<keyword evidence="10" id="KW-0175">Coiled coil</keyword>
<accession>A0A7R9A902</accession>
<evidence type="ECO:0000313" key="13">
    <source>
        <dbReference type="EMBL" id="CAD7249694.1"/>
    </source>
</evidence>
<feature type="region of interest" description="Disordered" evidence="11">
    <location>
        <begin position="2414"/>
        <end position="2435"/>
    </location>
</feature>
<feature type="region of interest" description="Disordered" evidence="11">
    <location>
        <begin position="1504"/>
        <end position="1572"/>
    </location>
</feature>
<feature type="compositionally biased region" description="Low complexity" evidence="11">
    <location>
        <begin position="372"/>
        <end position="382"/>
    </location>
</feature>
<feature type="compositionally biased region" description="Polar residues" evidence="11">
    <location>
        <begin position="1774"/>
        <end position="1790"/>
    </location>
</feature>
<dbReference type="GO" id="GO:0005524">
    <property type="term" value="F:ATP binding"/>
    <property type="evidence" value="ECO:0007669"/>
    <property type="project" value="UniProtKB-KW"/>
</dbReference>
<evidence type="ECO:0000256" key="1">
    <source>
        <dbReference type="ARBA" id="ARBA00001946"/>
    </source>
</evidence>
<dbReference type="InterPro" id="IPR050588">
    <property type="entry name" value="WNK_Ser-Thr_kinase"/>
</dbReference>
<dbReference type="FunFam" id="1.10.510.10:FF:000006">
    <property type="entry name" value="Serine/threonine-protein kinase WNK1 isoform 2"/>
    <property type="match status" value="1"/>
</dbReference>
<feature type="region of interest" description="Disordered" evidence="11">
    <location>
        <begin position="400"/>
        <end position="447"/>
    </location>
</feature>
<dbReference type="InterPro" id="IPR000719">
    <property type="entry name" value="Prot_kinase_dom"/>
</dbReference>
<evidence type="ECO:0000256" key="3">
    <source>
        <dbReference type="ARBA" id="ARBA00022527"/>
    </source>
</evidence>
<sequence>MVEKKLHRRERERFREEAEMLKNLQHPNIVRFFDYWEVSTPKKYFVLVTELMTSGTLKTPKSSHLIFTDHRYLRRFKKVNIKVLKSWCRQILKGLYFLHSRSPPIIHRDLKCDNVFITGTTGSVKIGDLGLATLKNRSFACSVIGTPEFMAPEVYDEHYDESVDVYAFGMCMLEMATSEYPYSECSGPAQIYKKVTSGVRPQSFEKIESPEIKCIVDRCTRLRIDERPTVKDLLNEEFFLEDVGLKVELVSREEAVVSDGSKVELRLRVLDPKKRKDKHKENEAIQFEFDIQMDNIDEMAAGMAATGIIPQDDVVVVARLLQIQIATVIREREERKKQQETAAAAAAAGLAQAQVEAAGESCLPVPGPPPVEQQQQQSDGESGYASVTQVDAIALQSHPSQVLQMPQSQPQMPQPQPQMPQPQPQMPQPQLQQPQQQMPLVSTQPGQGQIVTGGALHPAAQVATYSQGFGQVGILPPDLPHTPSQQQQHPMSQLRYVEPELQATGYLPEVGPVYVIPAPAPTSAPLMSQATIPKTPIPTLAPGSQTLYNVSYDADGQPIYIPGSMPIPIPHPIIENPVVDLNLLQFQQPPPVVVQPELIPQLSQAFVISHQLQPPPSLNIGMVPELHPIPVPMIQEPLTHDPSMDLLSDAKSLHPTNIQPFVAVPNAVGVPAPPHSSAPDVNVSLHGGTGLSHGLQAQAQVGMLSVDPARTTNVNPCLVPLSSSRSTVASNLLCRPSQVGVSARTALFPMVTNTAVPLPHLQLDYARLMSLPSQSLLTPLLLSLPADNGQSLRPCGSPKFPQQMPIPISPKQSNHRVPTVEITESDEKPLFIPIMAKCHSQPASRAVSPTPGCIQYHRSLSQTFHSVQNSPTSSLTLTVSPGPYLFEPICMDQSSQTSPLPSGSSRAIIHPRPVRIHRDSDSQTDYRDDAFQAMPLNQSFSYPALSSLDASLQKIHGHGMKREPPPSVHSGMQTADTDVMPQVCHSHQRSAPCNLTYAPASPAPTSYNHAGTISATQMVHASMAQPIHTAVASTASQYVQYARQDRQNLALQMTASGDPNQGTLISPTANAAMTLLPHCSTVPAMSLHSDQPQHPPSAVAGGGPQYAMTYSGTPSPGFSSTTMVASHGPSQNLYVPVSTPVEPENVFIPVSTQGQTVLVPVSKDTFHAIMSTAKPTYAHSQIVPEVQATSLVMSMPPIHQAKVSIAQGGILMHSAISMHQVQEAPTPKLMSRASTGVPQQPIYTVASTTAATHLSHAVVTSPTLSMPTKGARFFVGTPPGTPDAMDRIRYQTYAYNARESKAHSERKRFTLVVGEGRSSLHSHYILQTLKTILLTVGDIQAIAFHVTKQQQQDAGVKAAPSEGMGVPVKPNVATQLDPVKGFQFPSAYDWQGAGTDSASELSESTSDRKPERKKRRKKTVERGPRLTVLEVNGNIVECQLETAKQKTVTFKFDLSESELAEVTSDVANNLVATNLLPSQHAEIVIDQLNEIIFQLRNNPGQVPVLERTASPALRLSRADEETDSKAEEDRKLDEDDRSEGERLPSEQSSPVRRPPSNPSTISNPPSVPEFLPESSVRGRFIVSRVVESSLPPPEPSLVSLPQNQLLCSDGKLPVPADENNLSQATVNSSVAGDLSSSGGPTSPFNLTPESTFSENLPEPLDRLPAQDSAPTQSSNAQGLKSLADLQQQLNLLTSQAEGVNQTYGPSISGASSPHLIDLQQKLVNLQMSQGGMGRVRRPNTWSVPPRRHNYTNLAQIFSATQPSTTAPSSTSFSGHSSIMTQVGTSSPQQTLSMTQPIMSVPSGLLEGGMWPTPGMAQMAHIHAPHAHDDPSRASHPITNLQDLQQSPLYYYGPDGQIRELDHEGVPVSVPSQLGSDGMSISSSHPPTSDEECPTGMGQPAAPPQASHRQVSRFRVSIVKDDPLHATGSSSRKSSPDLRREGGVNAASPQPIRTGRFNVVTFKDELANQTPLSGSGRNGQANGPPSSSSAATVPMDKPPEEVKGMRPNIRPDIPYQFTPSLYGHSYHPVTVAGSNPSSPYGMWAWPTPPPVGHPAQFPSAERPRDKTQAMTTSSIPVSVADQNATTAKSKKNLASYPSSPDFFNGFPRAKGLHTKVVQSNHLKGSGLYRSGSLGHLEESGKPLLSHFSEYDGEGARLTSPISIPRKHATRLHHPTIAVTTAPKNIEASTNRKSASRVWQSLTDISSYVDSMLRFSESSDTSEEDFELSAVMQEGERTKKRLPYYGAPASRRMCSDLNTIQEMFDSLDDRVRIETNYTDSQTREWDRRGQNDLNEEFVLVPIRKKSLKRVERTVQREANKRRRLRPAFSCSDLSSNPKMRSHKTSLNWTLGDQDVIEGDEDLDQSDDEEMRCILIGHQAELMDLQQRFQQELNELRNRHRRELLEIQLNRLRRGRSAGYVERRTPSPGPPTPARSPVEDTYYYSVPSASGSTALGSSSHRCLTPTSMGGIGGTYPQYYQRLSPYMVPTSLPSAYMPLGFEGLVDHPDPPYPMMGHPPPPYMYPIPPYPYMYGAIPTNNPYVVQPQPHVGQHHHHPS</sequence>
<comment type="cofactor">
    <cofactor evidence="1">
        <name>Mg(2+)</name>
        <dbReference type="ChEBI" id="CHEBI:18420"/>
    </cofactor>
</comment>
<evidence type="ECO:0000256" key="11">
    <source>
        <dbReference type="SAM" id="MobiDB-lite"/>
    </source>
</evidence>
<feature type="region of interest" description="Disordered" evidence="11">
    <location>
        <begin position="1866"/>
        <end position="1955"/>
    </location>
</feature>
<feature type="compositionally biased region" description="Polar residues" evidence="11">
    <location>
        <begin position="1668"/>
        <end position="1677"/>
    </location>
</feature>
<feature type="compositionally biased region" description="Low complexity" evidence="11">
    <location>
        <begin position="400"/>
        <end position="411"/>
    </location>
</feature>
<dbReference type="EMBL" id="CAJPEV010002445">
    <property type="protein sequence ID" value="CAG0896911.1"/>
    <property type="molecule type" value="Genomic_DNA"/>
</dbReference>
<feature type="coiled-coil region" evidence="10">
    <location>
        <begin position="2372"/>
        <end position="2407"/>
    </location>
</feature>
<feature type="compositionally biased region" description="Low complexity" evidence="11">
    <location>
        <begin position="428"/>
        <end position="442"/>
    </location>
</feature>
<keyword evidence="6" id="KW-0418">Kinase</keyword>
<dbReference type="InterPro" id="IPR056865">
    <property type="entry name" value="CCTL2_WNK"/>
</dbReference>
<organism evidence="13">
    <name type="scientific">Darwinula stevensoni</name>
    <dbReference type="NCBI Taxonomy" id="69355"/>
    <lineage>
        <taxon>Eukaryota</taxon>
        <taxon>Metazoa</taxon>
        <taxon>Ecdysozoa</taxon>
        <taxon>Arthropoda</taxon>
        <taxon>Crustacea</taxon>
        <taxon>Oligostraca</taxon>
        <taxon>Ostracoda</taxon>
        <taxon>Podocopa</taxon>
        <taxon>Podocopida</taxon>
        <taxon>Darwinulocopina</taxon>
        <taxon>Darwinuloidea</taxon>
        <taxon>Darwinulidae</taxon>
        <taxon>Darwinula</taxon>
    </lineage>
</organism>
<dbReference type="PROSITE" id="PS50011">
    <property type="entry name" value="PROTEIN_KINASE_DOM"/>
    <property type="match status" value="1"/>
</dbReference>
<dbReference type="EMBL" id="LR901962">
    <property type="protein sequence ID" value="CAD7249694.1"/>
    <property type="molecule type" value="Genomic_DNA"/>
</dbReference>
<dbReference type="SMART" id="SM00220">
    <property type="entry name" value="S_TKc"/>
    <property type="match status" value="1"/>
</dbReference>
<evidence type="ECO:0000256" key="6">
    <source>
        <dbReference type="ARBA" id="ARBA00022777"/>
    </source>
</evidence>
<evidence type="ECO:0000259" key="12">
    <source>
        <dbReference type="PROSITE" id="PS50011"/>
    </source>
</evidence>
<evidence type="ECO:0000256" key="7">
    <source>
        <dbReference type="ARBA" id="ARBA00022840"/>
    </source>
</evidence>
<dbReference type="Gene3D" id="3.10.20.90">
    <property type="entry name" value="Phosphatidylinositol 3-kinase Catalytic Subunit, Chain A, domain 1"/>
    <property type="match status" value="2"/>
</dbReference>
<gene>
    <name evidence="13" type="ORF">DSTB1V02_LOCUS9482</name>
</gene>
<keyword evidence="5" id="KW-0547">Nucleotide-binding</keyword>
<dbReference type="Gene3D" id="3.30.200.20">
    <property type="entry name" value="Phosphorylase Kinase, domain 1"/>
    <property type="match status" value="1"/>
</dbReference>
<dbReference type="InterPro" id="IPR024678">
    <property type="entry name" value="Kinase_OSR1/WNK_CCT"/>
</dbReference>
<evidence type="ECO:0000313" key="14">
    <source>
        <dbReference type="Proteomes" id="UP000677054"/>
    </source>
</evidence>
<dbReference type="GO" id="GO:0004674">
    <property type="term" value="F:protein serine/threonine kinase activity"/>
    <property type="evidence" value="ECO:0007669"/>
    <property type="project" value="UniProtKB-KW"/>
</dbReference>
<feature type="region of interest" description="Disordered" evidence="11">
    <location>
        <begin position="1393"/>
        <end position="1421"/>
    </location>
</feature>
<keyword evidence="4" id="KW-0808">Transferase</keyword>
<dbReference type="PANTHER" id="PTHR13902">
    <property type="entry name" value="SERINE/THREONINE-PROTEIN KINASE WNK WITH NO LYSINE -RELATED"/>
    <property type="match status" value="1"/>
</dbReference>
<dbReference type="Gene3D" id="1.10.510.10">
    <property type="entry name" value="Transferase(Phosphotransferase) domain 1"/>
    <property type="match status" value="1"/>
</dbReference>
<evidence type="ECO:0000256" key="8">
    <source>
        <dbReference type="ARBA" id="ARBA00047899"/>
    </source>
</evidence>
<dbReference type="Pfam" id="PF24889">
    <property type="entry name" value="CCTL2_WNK"/>
    <property type="match status" value="1"/>
</dbReference>
<comment type="catalytic activity">
    <reaction evidence="8">
        <text>L-threonyl-[protein] + ATP = O-phospho-L-threonyl-[protein] + ADP + H(+)</text>
        <dbReference type="Rhea" id="RHEA:46608"/>
        <dbReference type="Rhea" id="RHEA-COMP:11060"/>
        <dbReference type="Rhea" id="RHEA-COMP:11605"/>
        <dbReference type="ChEBI" id="CHEBI:15378"/>
        <dbReference type="ChEBI" id="CHEBI:30013"/>
        <dbReference type="ChEBI" id="CHEBI:30616"/>
        <dbReference type="ChEBI" id="CHEBI:61977"/>
        <dbReference type="ChEBI" id="CHEBI:456216"/>
        <dbReference type="EC" id="2.7.11.1"/>
    </reaction>
</comment>
<dbReference type="Proteomes" id="UP000677054">
    <property type="component" value="Unassembled WGS sequence"/>
</dbReference>
<dbReference type="InterPro" id="IPR008271">
    <property type="entry name" value="Ser/Thr_kinase_AS"/>
</dbReference>
<evidence type="ECO:0000256" key="9">
    <source>
        <dbReference type="ARBA" id="ARBA00048679"/>
    </source>
</evidence>
<feature type="region of interest" description="Disordered" evidence="11">
    <location>
        <begin position="1967"/>
        <end position="2008"/>
    </location>
</feature>
<feature type="compositionally biased region" description="Polar residues" evidence="11">
    <location>
        <begin position="1869"/>
        <end position="1886"/>
    </location>
</feature>
<comment type="catalytic activity">
    <reaction evidence="9">
        <text>L-seryl-[protein] + ATP = O-phospho-L-seryl-[protein] + ADP + H(+)</text>
        <dbReference type="Rhea" id="RHEA:17989"/>
        <dbReference type="Rhea" id="RHEA-COMP:9863"/>
        <dbReference type="Rhea" id="RHEA-COMP:11604"/>
        <dbReference type="ChEBI" id="CHEBI:15378"/>
        <dbReference type="ChEBI" id="CHEBI:29999"/>
        <dbReference type="ChEBI" id="CHEBI:30616"/>
        <dbReference type="ChEBI" id="CHEBI:83421"/>
        <dbReference type="ChEBI" id="CHEBI:456216"/>
        <dbReference type="EC" id="2.7.11.1"/>
    </reaction>
</comment>
<dbReference type="OrthoDB" id="4062651at2759"/>
<reference evidence="13" key="1">
    <citation type="submission" date="2020-11" db="EMBL/GenBank/DDBJ databases">
        <authorList>
            <person name="Tran Van P."/>
        </authorList>
    </citation>
    <scope>NUCLEOTIDE SEQUENCE</scope>
</reference>
<dbReference type="EC" id="2.7.11.1" evidence="2"/>
<keyword evidence="14" id="KW-1185">Reference proteome</keyword>
<keyword evidence="7" id="KW-0067">ATP-binding</keyword>
<dbReference type="InterPro" id="IPR011009">
    <property type="entry name" value="Kinase-like_dom_sf"/>
</dbReference>
<dbReference type="Pfam" id="PF00069">
    <property type="entry name" value="Pkinase"/>
    <property type="match status" value="1"/>
</dbReference>
<feature type="region of interest" description="Disordered" evidence="11">
    <location>
        <begin position="1761"/>
        <end position="1790"/>
    </location>
</feature>
<dbReference type="Pfam" id="PF12202">
    <property type="entry name" value="OSR1_C"/>
    <property type="match status" value="1"/>
</dbReference>
<keyword evidence="3" id="KW-0723">Serine/threonine-protein kinase</keyword>
<evidence type="ECO:0000256" key="10">
    <source>
        <dbReference type="SAM" id="Coils"/>
    </source>
</evidence>
<feature type="region of interest" description="Disordered" evidence="11">
    <location>
        <begin position="1628"/>
        <end position="1677"/>
    </location>
</feature>
<feature type="compositionally biased region" description="Low complexity" evidence="11">
    <location>
        <begin position="1761"/>
        <end position="1773"/>
    </location>
</feature>